<dbReference type="SUPFAM" id="SSF52047">
    <property type="entry name" value="RNI-like"/>
    <property type="match status" value="1"/>
</dbReference>
<evidence type="ECO:0000313" key="2">
    <source>
        <dbReference type="Proteomes" id="UP000472272"/>
    </source>
</evidence>
<reference evidence="1" key="3">
    <citation type="submission" date="2025-09" db="UniProtKB">
        <authorList>
            <consortium name="Ensembl"/>
        </authorList>
    </citation>
    <scope>IDENTIFICATION</scope>
</reference>
<dbReference type="GeneTree" id="ENSGT00390000007918"/>
<organism evidence="1 2">
    <name type="scientific">Podarcis muralis</name>
    <name type="common">Wall lizard</name>
    <name type="synonym">Lacerta muralis</name>
    <dbReference type="NCBI Taxonomy" id="64176"/>
    <lineage>
        <taxon>Eukaryota</taxon>
        <taxon>Metazoa</taxon>
        <taxon>Chordata</taxon>
        <taxon>Craniata</taxon>
        <taxon>Vertebrata</taxon>
        <taxon>Euteleostomi</taxon>
        <taxon>Lepidosauria</taxon>
        <taxon>Squamata</taxon>
        <taxon>Bifurcata</taxon>
        <taxon>Unidentata</taxon>
        <taxon>Episquamata</taxon>
        <taxon>Laterata</taxon>
        <taxon>Lacertibaenia</taxon>
        <taxon>Lacertidae</taxon>
        <taxon>Podarcis</taxon>
    </lineage>
</organism>
<name>A0A670IZC0_PODMU</name>
<dbReference type="Ensembl" id="ENSPMRT00000018267.1">
    <property type="protein sequence ID" value="ENSPMRP00000017151.1"/>
    <property type="gene ID" value="ENSPMRG00000011368.1"/>
</dbReference>
<protein>
    <submittedName>
        <fullName evidence="1">Uncharacterized protein</fullName>
    </submittedName>
</protein>
<evidence type="ECO:0000313" key="1">
    <source>
        <dbReference type="Ensembl" id="ENSPMRP00000017151.1"/>
    </source>
</evidence>
<dbReference type="Gene3D" id="3.80.10.10">
    <property type="entry name" value="Ribonuclease Inhibitor"/>
    <property type="match status" value="1"/>
</dbReference>
<dbReference type="InterPro" id="IPR032675">
    <property type="entry name" value="LRR_dom_sf"/>
</dbReference>
<accession>A0A670IZC0</accession>
<proteinExistence type="predicted"/>
<dbReference type="AlphaFoldDB" id="A0A670IZC0"/>
<dbReference type="Proteomes" id="UP000472272">
    <property type="component" value="Chromosome 11"/>
</dbReference>
<sequence>MQLFLSRQHVPVLLLKQSSCGSSLLQRKSPISIISPKSLIYAEVGVLKSVAVFHYSDSVMLKPDCFQYFHHLASLEHLGLSRCYQIPPAALLELGDIATLKTLQVFGIVTASSLQLLKATLPRLKINVSHFTPIARPTVGCKRNEQIWGIQCRLSLKSPVGF</sequence>
<keyword evidence="2" id="KW-1185">Reference proteome</keyword>
<reference evidence="1 2" key="1">
    <citation type="journal article" date="2019" name="Proc. Natl. Acad. Sci. U.S.A.">
        <title>Regulatory changes in pterin and carotenoid genes underlie balanced color polymorphisms in the wall lizard.</title>
        <authorList>
            <person name="Andrade P."/>
            <person name="Pinho C."/>
            <person name="Perez I de Lanuza G."/>
            <person name="Afonso S."/>
            <person name="Brejcha J."/>
            <person name="Rubin C.J."/>
            <person name="Wallerman O."/>
            <person name="Pereira P."/>
            <person name="Sabatino S.J."/>
            <person name="Bellati A."/>
            <person name="Pellitteri-Rosa D."/>
            <person name="Bosakova Z."/>
            <person name="Bunikis I."/>
            <person name="Carretero M.A."/>
            <person name="Feiner N."/>
            <person name="Marsik P."/>
            <person name="Pauperio F."/>
            <person name="Salvi D."/>
            <person name="Soler L."/>
            <person name="While G.M."/>
            <person name="Uller T."/>
            <person name="Font E."/>
            <person name="Andersson L."/>
            <person name="Carneiro M."/>
        </authorList>
    </citation>
    <scope>NUCLEOTIDE SEQUENCE</scope>
</reference>
<reference evidence="1" key="2">
    <citation type="submission" date="2025-08" db="UniProtKB">
        <authorList>
            <consortium name="Ensembl"/>
        </authorList>
    </citation>
    <scope>IDENTIFICATION</scope>
</reference>